<reference evidence="1 2" key="1">
    <citation type="submission" date="2019-07" db="EMBL/GenBank/DDBJ databases">
        <title>Genomic Encyclopedia of Archaeal and Bacterial Type Strains, Phase II (KMG-II): from individual species to whole genera.</title>
        <authorList>
            <person name="Goeker M."/>
        </authorList>
    </citation>
    <scope>NUCLEOTIDE SEQUENCE [LARGE SCALE GENOMIC DNA]</scope>
    <source>
        <strain evidence="1 2">DSM 14571</strain>
    </source>
</reference>
<accession>A0ABY3NCS0</accession>
<keyword evidence="2" id="KW-1185">Reference proteome</keyword>
<evidence type="ECO:0000313" key="2">
    <source>
        <dbReference type="Proteomes" id="UP000324513"/>
    </source>
</evidence>
<proteinExistence type="predicted"/>
<gene>
    <name evidence="1" type="ORF">LX74_03434</name>
</gene>
<dbReference type="SUPFAM" id="SSF54427">
    <property type="entry name" value="NTF2-like"/>
    <property type="match status" value="1"/>
</dbReference>
<comment type="caution">
    <text evidence="1">The sequence shown here is derived from an EMBL/GenBank/DDBJ whole genome shotgun (WGS) entry which is preliminary data.</text>
</comment>
<sequence>MDNKEKIVAELSGFCENIEKWFRGEDDQKTLYHKILSGFSPDFRMINGDGDAVSFDMFSDWLPTVYGKFPSRSVALENVDIQYSDKHGLATYEEIQITGDISNQRKASAVFLLEEDKALWLHLIEEWIRSILQ</sequence>
<dbReference type="RefSeq" id="WP_065083232.1">
    <property type="nucleotide sequence ID" value="NZ_FLSS01000015.1"/>
</dbReference>
<evidence type="ECO:0000313" key="1">
    <source>
        <dbReference type="EMBL" id="TYO88072.1"/>
    </source>
</evidence>
<dbReference type="Proteomes" id="UP000324513">
    <property type="component" value="Unassembled WGS sequence"/>
</dbReference>
<evidence type="ECO:0008006" key="3">
    <source>
        <dbReference type="Google" id="ProtNLM"/>
    </source>
</evidence>
<organism evidence="1 2">
    <name type="scientific">Elizabethkingia miricola</name>
    <name type="common">Chryseobacterium miricola</name>
    <dbReference type="NCBI Taxonomy" id="172045"/>
    <lineage>
        <taxon>Bacteria</taxon>
        <taxon>Pseudomonadati</taxon>
        <taxon>Bacteroidota</taxon>
        <taxon>Flavobacteriia</taxon>
        <taxon>Flavobacteriales</taxon>
        <taxon>Weeksellaceae</taxon>
        <taxon>Elizabethkingia</taxon>
    </lineage>
</organism>
<name>A0ABY3NCS0_ELIMR</name>
<protein>
    <recommendedName>
        <fullName evidence="3">DUF4440 domain-containing protein</fullName>
    </recommendedName>
</protein>
<dbReference type="Gene3D" id="3.10.450.50">
    <property type="match status" value="1"/>
</dbReference>
<dbReference type="InterPro" id="IPR032710">
    <property type="entry name" value="NTF2-like_dom_sf"/>
</dbReference>
<dbReference type="EMBL" id="VNHK01000014">
    <property type="protein sequence ID" value="TYO88072.1"/>
    <property type="molecule type" value="Genomic_DNA"/>
</dbReference>